<keyword evidence="1" id="KW-0812">Transmembrane</keyword>
<sequence length="195" mass="21943">MKEDRDRFRVRAEIRRFRDKDVVFFGPSTLPTSILENSLFIRERVKVISSYRPYYTIHYPRTAAQVYLLPCLRLPGPIPPEEGRRSDPYQFIGGELNYLNASRTSLISGPSIPSIQRRALMQAELSGGSALAALGGDPLPDTPIGLGGVLVLLPALPFTLPFTLFRDNIIHRKDLLGGRGGVRSRRTQERRQRKG</sequence>
<evidence type="ECO:0000256" key="1">
    <source>
        <dbReference type="SAM" id="Phobius"/>
    </source>
</evidence>
<protein>
    <submittedName>
        <fullName evidence="2">Uncharacterized protein</fullName>
    </submittedName>
</protein>
<keyword evidence="1" id="KW-1133">Transmembrane helix</keyword>
<keyword evidence="1" id="KW-0472">Membrane</keyword>
<reference evidence="2" key="1">
    <citation type="journal article" date="2015" name="Genome Biol. Evol.">
        <title>Organellar Genomes of White Spruce (Picea glauca): Assembly and Annotation.</title>
        <authorList>
            <person name="Jackman S.D."/>
            <person name="Warren R.L."/>
            <person name="Gibb E.A."/>
            <person name="Vandervalk B.P."/>
            <person name="Mohamadi H."/>
            <person name="Chu J."/>
            <person name="Raymond A."/>
            <person name="Pleasance S."/>
            <person name="Coope R."/>
            <person name="Wildung M.R."/>
            <person name="Ritland C.E."/>
            <person name="Bousquet J."/>
            <person name="Jones S.J."/>
            <person name="Bohlmann J."/>
            <person name="Birol I."/>
        </authorList>
    </citation>
    <scope>NUCLEOTIDE SEQUENCE [LARGE SCALE GENOMIC DNA]</scope>
    <source>
        <tissue evidence="2">Flushing bud</tissue>
    </source>
</reference>
<keyword evidence="2" id="KW-0496">Mitochondrion</keyword>
<dbReference type="EMBL" id="LKAM01000006">
    <property type="protein sequence ID" value="KUM48097.1"/>
    <property type="molecule type" value="Genomic_DNA"/>
</dbReference>
<geneLocation type="mitochondrion" evidence="2"/>
<evidence type="ECO:0000313" key="2">
    <source>
        <dbReference type="EMBL" id="KUM48097.1"/>
    </source>
</evidence>
<gene>
    <name evidence="2" type="ORF">ABT39_MTgene5093</name>
</gene>
<dbReference type="AlphaFoldDB" id="A0A117NHB0"/>
<feature type="transmembrane region" description="Helical" evidence="1">
    <location>
        <begin position="144"/>
        <end position="165"/>
    </location>
</feature>
<comment type="caution">
    <text evidence="2">The sequence shown here is derived from an EMBL/GenBank/DDBJ whole genome shotgun (WGS) entry which is preliminary data.</text>
</comment>
<name>A0A117NHB0_PICGL</name>
<organism evidence="2">
    <name type="scientific">Picea glauca</name>
    <name type="common">White spruce</name>
    <name type="synonym">Pinus glauca</name>
    <dbReference type="NCBI Taxonomy" id="3330"/>
    <lineage>
        <taxon>Eukaryota</taxon>
        <taxon>Viridiplantae</taxon>
        <taxon>Streptophyta</taxon>
        <taxon>Embryophyta</taxon>
        <taxon>Tracheophyta</taxon>
        <taxon>Spermatophyta</taxon>
        <taxon>Pinopsida</taxon>
        <taxon>Pinidae</taxon>
        <taxon>Conifers I</taxon>
        <taxon>Pinales</taxon>
        <taxon>Pinaceae</taxon>
        <taxon>Picea</taxon>
    </lineage>
</organism>
<accession>A0A117NHB0</accession>
<proteinExistence type="predicted"/>